<comment type="caution">
    <text evidence="3">The sequence shown here is derived from an EMBL/GenBank/DDBJ whole genome shotgun (WGS) entry which is preliminary data.</text>
</comment>
<keyword evidence="4" id="KW-1185">Reference proteome</keyword>
<dbReference type="InterPro" id="IPR029100">
    <property type="entry name" value="Ntox50"/>
</dbReference>
<feature type="domain" description="Phage head morphogenesis" evidence="1">
    <location>
        <begin position="198"/>
        <end position="303"/>
    </location>
</feature>
<dbReference type="Proteomes" id="UP000606499">
    <property type="component" value="Unassembled WGS sequence"/>
</dbReference>
<dbReference type="RefSeq" id="WP_186950323.1">
    <property type="nucleotide sequence ID" value="NZ_JACOPL010000021.1"/>
</dbReference>
<protein>
    <submittedName>
        <fullName evidence="3">Minor capsid protein</fullName>
    </submittedName>
</protein>
<evidence type="ECO:0000259" key="1">
    <source>
        <dbReference type="Pfam" id="PF04233"/>
    </source>
</evidence>
<organism evidence="3 4">
    <name type="scientific">Agathobaculum faecis</name>
    <dbReference type="NCBI Taxonomy" id="2763013"/>
    <lineage>
        <taxon>Bacteria</taxon>
        <taxon>Bacillati</taxon>
        <taxon>Bacillota</taxon>
        <taxon>Clostridia</taxon>
        <taxon>Eubacteriales</taxon>
        <taxon>Butyricicoccaceae</taxon>
        <taxon>Agathobaculum</taxon>
    </lineage>
</organism>
<proteinExistence type="predicted"/>
<dbReference type="NCBIfam" id="TIGR01641">
    <property type="entry name" value="phageSPP1_gp7"/>
    <property type="match status" value="1"/>
</dbReference>
<dbReference type="AlphaFoldDB" id="A0A923LWE5"/>
<sequence>MATAASKMNSAYWRKRTVRQAEQQMQADEKLNQDIAREYERILHELDQELSSFYARYAQNESISMVEARRLLKDAELEDFRMSLDEFRAKAIAGGYDKELNEIYLRTRVSRLQALQTQIRLRIQELFQEQQEQLHDHLAGIYTDAYYQTVYTVSQQTPVLASFARVDTDTVEKLLSKPWLDSDFSSRIWADRDKLLRELETALSRSFVRGEPLQRVSKQFAERMGVSQSRAATMIHTESAHAAAEATARGYQETGVSEYTFDASLDLKTCPICGAMDGMTFKVSERETGVNYPPVHPRCRCTTVPETEFKISGERAARNPVTGKTEYVEQDMTYAQWHKKYVEDDPAGAAAEKAYRNRHADQKQHERYLERLGSKNVPKSFASFQKMKYNEPEKWNALQQAYKDQPIRDRLRSGEQPLTVVPDKQGKHIRGHKNYMEGRSYLTITQEDAQKLVDQYAGTGELLRDSKGKWTNKEFITVKKQIGVWCDQMTREEKLTRRFTIHYSKTGVHIVPAKER</sequence>
<evidence type="ECO:0000259" key="2">
    <source>
        <dbReference type="Pfam" id="PF15542"/>
    </source>
</evidence>
<feature type="domain" description="Bacterial toxin 50" evidence="2">
    <location>
        <begin position="422"/>
        <end position="512"/>
    </location>
</feature>
<dbReference type="InterPro" id="IPR006528">
    <property type="entry name" value="Phage_head_morphogenesis_dom"/>
</dbReference>
<evidence type="ECO:0000313" key="3">
    <source>
        <dbReference type="EMBL" id="MBC5726623.1"/>
    </source>
</evidence>
<dbReference type="EMBL" id="JACOPL010000021">
    <property type="protein sequence ID" value="MBC5726623.1"/>
    <property type="molecule type" value="Genomic_DNA"/>
</dbReference>
<reference evidence="3" key="1">
    <citation type="submission" date="2020-08" db="EMBL/GenBank/DDBJ databases">
        <title>Genome public.</title>
        <authorList>
            <person name="Liu C."/>
            <person name="Sun Q."/>
        </authorList>
    </citation>
    <scope>NUCLEOTIDE SEQUENCE</scope>
    <source>
        <strain evidence="3">NSJ-28</strain>
    </source>
</reference>
<dbReference type="Pfam" id="PF04233">
    <property type="entry name" value="Phage_Mu_F"/>
    <property type="match status" value="1"/>
</dbReference>
<gene>
    <name evidence="3" type="ORF">H8S45_14300</name>
</gene>
<accession>A0A923LWE5</accession>
<evidence type="ECO:0000313" key="4">
    <source>
        <dbReference type="Proteomes" id="UP000606499"/>
    </source>
</evidence>
<dbReference type="Pfam" id="PF15542">
    <property type="entry name" value="Ntox50"/>
    <property type="match status" value="1"/>
</dbReference>
<name>A0A923LWE5_9FIRM</name>